<evidence type="ECO:0000259" key="2">
    <source>
        <dbReference type="Pfam" id="PF13827"/>
    </source>
</evidence>
<reference evidence="3 4" key="1">
    <citation type="submission" date="2020-02" db="EMBL/GenBank/DDBJ databases">
        <authorList>
            <person name="Kim M.K."/>
        </authorList>
    </citation>
    <scope>NUCLEOTIDE SEQUENCE [LARGE SCALE GENOMIC DNA]</scope>
    <source>
        <strain evidence="3 4">17J57-3</strain>
    </source>
</reference>
<sequence length="118" mass="12650">MKHFAKWALVATYFVAHSAFAVGSIAIDDQIGEAEPAYGVVVGEDSADAAKKEAVKTCKEYGGTNCKAMVWFKKCGAVAVTKKYYGYGYGDTKAVATQKALEMCGRNNCNIVASECEE</sequence>
<evidence type="ECO:0000313" key="3">
    <source>
        <dbReference type="EMBL" id="NEX60906.1"/>
    </source>
</evidence>
<dbReference type="RefSeq" id="WP_163961587.1">
    <property type="nucleotide sequence ID" value="NZ_JAAIVB010000021.1"/>
</dbReference>
<dbReference type="AlphaFoldDB" id="A0A6B3SQ96"/>
<feature type="signal peptide" evidence="1">
    <location>
        <begin position="1"/>
        <end position="21"/>
    </location>
</feature>
<name>A0A6B3SQ96_9BURK</name>
<gene>
    <name evidence="3" type="ORF">G3574_07440</name>
</gene>
<dbReference type="EMBL" id="JAAIVB010000021">
    <property type="protein sequence ID" value="NEX60906.1"/>
    <property type="molecule type" value="Genomic_DNA"/>
</dbReference>
<evidence type="ECO:0000313" key="4">
    <source>
        <dbReference type="Proteomes" id="UP000482155"/>
    </source>
</evidence>
<protein>
    <submittedName>
        <fullName evidence="3">DUF4189 domain-containing protein</fullName>
    </submittedName>
</protein>
<keyword evidence="4" id="KW-1185">Reference proteome</keyword>
<proteinExistence type="predicted"/>
<feature type="domain" description="DUF4189" evidence="2">
    <location>
        <begin position="23"/>
        <end position="116"/>
    </location>
</feature>
<organism evidence="3 4">
    <name type="scientific">Noviherbaspirillum galbum</name>
    <dbReference type="NCBI Taxonomy" id="2709383"/>
    <lineage>
        <taxon>Bacteria</taxon>
        <taxon>Pseudomonadati</taxon>
        <taxon>Pseudomonadota</taxon>
        <taxon>Betaproteobacteria</taxon>
        <taxon>Burkholderiales</taxon>
        <taxon>Oxalobacteraceae</taxon>
        <taxon>Noviherbaspirillum</taxon>
    </lineage>
</organism>
<accession>A0A6B3SQ96</accession>
<evidence type="ECO:0000256" key="1">
    <source>
        <dbReference type="SAM" id="SignalP"/>
    </source>
</evidence>
<keyword evidence="1" id="KW-0732">Signal</keyword>
<dbReference type="Proteomes" id="UP000482155">
    <property type="component" value="Unassembled WGS sequence"/>
</dbReference>
<dbReference type="InterPro" id="IPR025240">
    <property type="entry name" value="DUF4189"/>
</dbReference>
<feature type="chain" id="PRO_5025573611" evidence="1">
    <location>
        <begin position="22"/>
        <end position="118"/>
    </location>
</feature>
<dbReference type="Pfam" id="PF13827">
    <property type="entry name" value="DUF4189"/>
    <property type="match status" value="1"/>
</dbReference>
<comment type="caution">
    <text evidence="3">The sequence shown here is derived from an EMBL/GenBank/DDBJ whole genome shotgun (WGS) entry which is preliminary data.</text>
</comment>